<reference evidence="2" key="1">
    <citation type="submission" date="2023-03" db="EMBL/GenBank/DDBJ databases">
        <title>Chromosome-scale reference genome and RAD-based genetic map of yellow starthistle (Centaurea solstitialis) reveal putative structural variation and QTLs associated with invader traits.</title>
        <authorList>
            <person name="Reatini B."/>
            <person name="Cang F.A."/>
            <person name="Jiang Q."/>
            <person name="Mckibben M.T.W."/>
            <person name="Barker M.S."/>
            <person name="Rieseberg L.H."/>
            <person name="Dlugosch K.M."/>
        </authorList>
    </citation>
    <scope>NUCLEOTIDE SEQUENCE</scope>
    <source>
        <strain evidence="2">CAN-66</strain>
        <tissue evidence="2">Leaf</tissue>
    </source>
</reference>
<keyword evidence="1" id="KW-0808">Transferase</keyword>
<accession>A0AA38TSH9</accession>
<evidence type="ECO:0000313" key="2">
    <source>
        <dbReference type="EMBL" id="KAJ9560756.1"/>
    </source>
</evidence>
<gene>
    <name evidence="2" type="ORF">OSB04_005916</name>
</gene>
<dbReference type="PANTHER" id="PTHR31896:SF12">
    <property type="entry name" value="HXXXD-TYPE ACYL-TRANSFERASE FAMILY PROTEIN"/>
    <property type="match status" value="1"/>
</dbReference>
<dbReference type="Gene3D" id="3.30.559.10">
    <property type="entry name" value="Chloramphenicol acetyltransferase-like domain"/>
    <property type="match status" value="1"/>
</dbReference>
<dbReference type="InterPro" id="IPR023213">
    <property type="entry name" value="CAT-like_dom_sf"/>
</dbReference>
<evidence type="ECO:0000256" key="1">
    <source>
        <dbReference type="ARBA" id="ARBA00022679"/>
    </source>
</evidence>
<organism evidence="2 3">
    <name type="scientific">Centaurea solstitialis</name>
    <name type="common">yellow star-thistle</name>
    <dbReference type="NCBI Taxonomy" id="347529"/>
    <lineage>
        <taxon>Eukaryota</taxon>
        <taxon>Viridiplantae</taxon>
        <taxon>Streptophyta</taxon>
        <taxon>Embryophyta</taxon>
        <taxon>Tracheophyta</taxon>
        <taxon>Spermatophyta</taxon>
        <taxon>Magnoliopsida</taxon>
        <taxon>eudicotyledons</taxon>
        <taxon>Gunneridae</taxon>
        <taxon>Pentapetalae</taxon>
        <taxon>asterids</taxon>
        <taxon>campanulids</taxon>
        <taxon>Asterales</taxon>
        <taxon>Asteraceae</taxon>
        <taxon>Carduoideae</taxon>
        <taxon>Cardueae</taxon>
        <taxon>Centaureinae</taxon>
        <taxon>Centaurea</taxon>
    </lineage>
</organism>
<evidence type="ECO:0000313" key="3">
    <source>
        <dbReference type="Proteomes" id="UP001172457"/>
    </source>
</evidence>
<keyword evidence="3" id="KW-1185">Reference proteome</keyword>
<sequence length="172" mass="19155">MVTDGTSYWQFFNSWSEVFRSKTQNGHFVPVLRPPILERWVPEGSDPIFELLFAMNNQSRISPPLPETYVGNMVFTVAGTATAGELASHGVEWVAWRLPEAVVGHDDKAIKWFADSWLKNPIVIKMSRFHDPNGVHIGSSPRFDMYGNKFGLGKGVAVLSGYANKVDGKVTV</sequence>
<name>A0AA38TSH9_9ASTR</name>
<dbReference type="GO" id="GO:0016740">
    <property type="term" value="F:transferase activity"/>
    <property type="evidence" value="ECO:0007669"/>
    <property type="project" value="UniProtKB-KW"/>
</dbReference>
<dbReference type="Proteomes" id="UP001172457">
    <property type="component" value="Chromosome 2"/>
</dbReference>
<dbReference type="AlphaFoldDB" id="A0AA38TSH9"/>
<dbReference type="EMBL" id="JARYMX010000002">
    <property type="protein sequence ID" value="KAJ9560756.1"/>
    <property type="molecule type" value="Genomic_DNA"/>
</dbReference>
<protein>
    <submittedName>
        <fullName evidence="2">Uncharacterized protein</fullName>
    </submittedName>
</protein>
<dbReference type="PANTHER" id="PTHR31896">
    <property type="entry name" value="FAMILY REGULATORY PROTEIN, PUTATIVE (AFU_ORTHOLOGUE AFUA_3G14730)-RELATED"/>
    <property type="match status" value="1"/>
</dbReference>
<dbReference type="Pfam" id="PF02458">
    <property type="entry name" value="Transferase"/>
    <property type="match status" value="1"/>
</dbReference>
<dbReference type="InterPro" id="IPR051283">
    <property type="entry name" value="Sec_Metabolite_Acyltrans"/>
</dbReference>
<proteinExistence type="predicted"/>
<comment type="caution">
    <text evidence="2">The sequence shown here is derived from an EMBL/GenBank/DDBJ whole genome shotgun (WGS) entry which is preliminary data.</text>
</comment>